<reference evidence="3" key="1">
    <citation type="submission" date="2016-05" db="EMBL/GenBank/DDBJ databases">
        <authorList>
            <person name="Lavstsen T."/>
            <person name="Jespersen J.S."/>
        </authorList>
    </citation>
    <scope>NUCLEOTIDE SEQUENCE</scope>
    <source>
        <tissue evidence="3">Brain</tissue>
    </source>
</reference>
<feature type="non-terminal residue" evidence="3">
    <location>
        <position position="120"/>
    </location>
</feature>
<feature type="transmembrane region" description="Helical" evidence="2">
    <location>
        <begin position="91"/>
        <end position="107"/>
    </location>
</feature>
<protein>
    <submittedName>
        <fullName evidence="3">Uncharacterized protein</fullName>
    </submittedName>
</protein>
<feature type="compositionally biased region" description="Polar residues" evidence="1">
    <location>
        <begin position="1"/>
        <end position="10"/>
    </location>
</feature>
<feature type="region of interest" description="Disordered" evidence="1">
    <location>
        <begin position="1"/>
        <end position="30"/>
    </location>
</feature>
<reference evidence="3" key="2">
    <citation type="submission" date="2016-06" db="EMBL/GenBank/DDBJ databases">
        <title>The genome of a short-lived fish provides insights into sex chromosome evolution and the genetic control of aging.</title>
        <authorList>
            <person name="Reichwald K."/>
            <person name="Felder M."/>
            <person name="Petzold A."/>
            <person name="Koch P."/>
            <person name="Groth M."/>
            <person name="Platzer M."/>
        </authorList>
    </citation>
    <scope>NUCLEOTIDE SEQUENCE</scope>
    <source>
        <tissue evidence="3">Brain</tissue>
    </source>
</reference>
<feature type="non-terminal residue" evidence="3">
    <location>
        <position position="1"/>
    </location>
</feature>
<proteinExistence type="predicted"/>
<organism evidence="3">
    <name type="scientific">Nothobranchius korthausae</name>
    <dbReference type="NCBI Taxonomy" id="1143690"/>
    <lineage>
        <taxon>Eukaryota</taxon>
        <taxon>Metazoa</taxon>
        <taxon>Chordata</taxon>
        <taxon>Craniata</taxon>
        <taxon>Vertebrata</taxon>
        <taxon>Euteleostomi</taxon>
        <taxon>Actinopterygii</taxon>
        <taxon>Neopterygii</taxon>
        <taxon>Teleostei</taxon>
        <taxon>Neoteleostei</taxon>
        <taxon>Acanthomorphata</taxon>
        <taxon>Ovalentaria</taxon>
        <taxon>Atherinomorphae</taxon>
        <taxon>Cyprinodontiformes</taxon>
        <taxon>Nothobranchiidae</taxon>
        <taxon>Nothobranchius</taxon>
    </lineage>
</organism>
<keyword evidence="2" id="KW-0812">Transmembrane</keyword>
<dbReference type="EMBL" id="HAEB01020325">
    <property type="protein sequence ID" value="SBQ66852.1"/>
    <property type="molecule type" value="Transcribed_RNA"/>
</dbReference>
<evidence type="ECO:0000256" key="2">
    <source>
        <dbReference type="SAM" id="Phobius"/>
    </source>
</evidence>
<keyword evidence="2" id="KW-0472">Membrane</keyword>
<keyword evidence="2" id="KW-1133">Transmembrane helix</keyword>
<sequence length="120" mass="12994">SARTPATQIALSPPPLAARSQPLTCPHQASAPTSSLAQQLLHLLEPSCSPGPDLALPEALTTICDQILSWNFAASLHVVCFRYHSSSNNKTFYLLAGFFVVILHVVGQKITIQHDRIIQP</sequence>
<evidence type="ECO:0000313" key="3">
    <source>
        <dbReference type="EMBL" id="SBQ66852.1"/>
    </source>
</evidence>
<gene>
    <name evidence="3" type="primary">Nfu_g_1_007904</name>
</gene>
<accession>A0A1A8G6M2</accession>
<dbReference type="AlphaFoldDB" id="A0A1A8G6M2"/>
<evidence type="ECO:0000256" key="1">
    <source>
        <dbReference type="SAM" id="MobiDB-lite"/>
    </source>
</evidence>
<name>A0A1A8G6M2_9TELE</name>